<dbReference type="GO" id="GO:0003899">
    <property type="term" value="F:DNA-directed RNA polymerase activity"/>
    <property type="evidence" value="ECO:0007669"/>
    <property type="project" value="UniProtKB-EC"/>
</dbReference>
<evidence type="ECO:0000256" key="4">
    <source>
        <dbReference type="ARBA" id="ARBA00022695"/>
    </source>
</evidence>
<dbReference type="PANTHER" id="PTHR31871">
    <property type="entry name" value="OS02G0137100 PROTEIN"/>
    <property type="match status" value="1"/>
</dbReference>
<evidence type="ECO:0000313" key="6">
    <source>
        <dbReference type="Proteomes" id="UP001515500"/>
    </source>
</evidence>
<dbReference type="Pfam" id="PF09713">
    <property type="entry name" value="A_thal_3526"/>
    <property type="match status" value="1"/>
</dbReference>
<dbReference type="PANTHER" id="PTHR31871:SF5">
    <property type="entry name" value="TRANSMEMBRANE PROTEIN"/>
    <property type="match status" value="1"/>
</dbReference>
<gene>
    <name evidence="7" type="primary">LOC120276715</name>
</gene>
<dbReference type="RefSeq" id="XP_039139327.1">
    <property type="nucleotide sequence ID" value="XM_039283393.1"/>
</dbReference>
<accession>A0AB40CH75</accession>
<keyword evidence="2" id="KW-0240">DNA-directed RNA polymerase</keyword>
<dbReference type="EC" id="2.7.7.6" evidence="1"/>
<evidence type="ECO:0000256" key="1">
    <source>
        <dbReference type="ARBA" id="ARBA00012418"/>
    </source>
</evidence>
<evidence type="ECO:0000256" key="3">
    <source>
        <dbReference type="ARBA" id="ARBA00022679"/>
    </source>
</evidence>
<sequence>MFSRLFTIFLQIHGFMCEVDDLLISEDLDLRRKDILETGEKESEQVHLQFTNNNSVGSTDLQKEIEKVIRTNVEPETARLDRMMSSKMNVITSEANNALFPTGLVKSFPANCLSLMTVTGAKGGLVQHLIERCLILRMNRDDCVQALAQHACIQPLVTLAVWKGLLKENKGFFHSYLHEISPRH</sequence>
<dbReference type="AlphaFoldDB" id="A0AB40CH75"/>
<evidence type="ECO:0000313" key="7">
    <source>
        <dbReference type="RefSeq" id="XP_039139327.1"/>
    </source>
</evidence>
<dbReference type="GeneID" id="120276715"/>
<dbReference type="GO" id="GO:0000428">
    <property type="term" value="C:DNA-directed RNA polymerase complex"/>
    <property type="evidence" value="ECO:0007669"/>
    <property type="project" value="UniProtKB-KW"/>
</dbReference>
<organism evidence="6 7">
    <name type="scientific">Dioscorea cayennensis subsp. rotundata</name>
    <name type="common">White Guinea yam</name>
    <name type="synonym">Dioscorea rotundata</name>
    <dbReference type="NCBI Taxonomy" id="55577"/>
    <lineage>
        <taxon>Eukaryota</taxon>
        <taxon>Viridiplantae</taxon>
        <taxon>Streptophyta</taxon>
        <taxon>Embryophyta</taxon>
        <taxon>Tracheophyta</taxon>
        <taxon>Spermatophyta</taxon>
        <taxon>Magnoliopsida</taxon>
        <taxon>Liliopsida</taxon>
        <taxon>Dioscoreales</taxon>
        <taxon>Dioscoreaceae</taxon>
        <taxon>Dioscorea</taxon>
    </lineage>
</organism>
<dbReference type="SUPFAM" id="SSF64484">
    <property type="entry name" value="beta and beta-prime subunits of DNA dependent RNA-polymerase"/>
    <property type="match status" value="1"/>
</dbReference>
<dbReference type="InterPro" id="IPR038120">
    <property type="entry name" value="Rpb1_funnel_sf"/>
</dbReference>
<evidence type="ECO:0000256" key="5">
    <source>
        <dbReference type="ARBA" id="ARBA00023163"/>
    </source>
</evidence>
<evidence type="ECO:0000256" key="2">
    <source>
        <dbReference type="ARBA" id="ARBA00022478"/>
    </source>
</evidence>
<proteinExistence type="predicted"/>
<keyword evidence="4" id="KW-0548">Nucleotidyltransferase</keyword>
<dbReference type="Gene3D" id="1.10.132.30">
    <property type="match status" value="1"/>
</dbReference>
<dbReference type="NCBIfam" id="TIGR01589">
    <property type="entry name" value="A_thal_3526"/>
    <property type="match status" value="1"/>
</dbReference>
<name>A0AB40CH75_DIOCR</name>
<keyword evidence="5" id="KW-0804">Transcription</keyword>
<keyword evidence="3" id="KW-0808">Transferase</keyword>
<reference evidence="7" key="1">
    <citation type="submission" date="2025-08" db="UniProtKB">
        <authorList>
            <consortium name="RefSeq"/>
        </authorList>
    </citation>
    <scope>IDENTIFICATION</scope>
</reference>
<dbReference type="Proteomes" id="UP001515500">
    <property type="component" value="Chromosome 15"/>
</dbReference>
<dbReference type="InterPro" id="IPR006476">
    <property type="entry name" value="CHP01589_pln"/>
</dbReference>
<keyword evidence="6" id="KW-1185">Reference proteome</keyword>
<protein>
    <recommendedName>
        <fullName evidence="1">DNA-directed RNA polymerase</fullName>
        <ecNumber evidence="1">2.7.7.6</ecNumber>
    </recommendedName>
</protein>